<gene>
    <name evidence="1" type="ORF">MNBD_ALPHA09-1273</name>
</gene>
<proteinExistence type="predicted"/>
<dbReference type="AlphaFoldDB" id="A0A3B0T8D1"/>
<accession>A0A3B0T8D1</accession>
<name>A0A3B0T8D1_9ZZZZ</name>
<organism evidence="1">
    <name type="scientific">hydrothermal vent metagenome</name>
    <dbReference type="NCBI Taxonomy" id="652676"/>
    <lineage>
        <taxon>unclassified sequences</taxon>
        <taxon>metagenomes</taxon>
        <taxon>ecological metagenomes</taxon>
    </lineage>
</organism>
<protein>
    <submittedName>
        <fullName evidence="1">Uncharacterized protein</fullName>
    </submittedName>
</protein>
<sequence>MKSRAIWLLIFADEVCAIPLPHPATPRIQSMGGRVGERDGTDFISKN</sequence>
<feature type="non-terminal residue" evidence="1">
    <location>
        <position position="47"/>
    </location>
</feature>
<evidence type="ECO:0000313" key="1">
    <source>
        <dbReference type="EMBL" id="VAW14298.1"/>
    </source>
</evidence>
<dbReference type="EMBL" id="UOEM01000073">
    <property type="protein sequence ID" value="VAW14298.1"/>
    <property type="molecule type" value="Genomic_DNA"/>
</dbReference>
<reference evidence="1" key="1">
    <citation type="submission" date="2018-06" db="EMBL/GenBank/DDBJ databases">
        <authorList>
            <person name="Zhirakovskaya E."/>
        </authorList>
    </citation>
    <scope>NUCLEOTIDE SEQUENCE</scope>
</reference>